<sequence length="383" mass="40841">MKLTKLLAASALGLGLGLSAMAAQADTLKVAVGFPPGSASAIGLENFAKYVEANSDLKVKVFPLSLLNLKETPPGLRDGIADIGYVLTPYYPAEYAETNLGANLSMLVTTGEQVPAPGAAMAGAMLEYVMLNCPDCLAEHKRQNQVYLGGAASTDYVLLCTTPIRTLEDVKGKKIRSGAANFGRWAEHFGATKVSIPGNDIYEAMSQGVIDCAMISAPELTNLQLMDVTKDITLRVPGGVFAGSGTSNVNRDTWLELTPEQRKVMFEAAAKLLADISLDYNDLAKKNIADAKAKGIEVIDPPAEMLDASEAFVKGDMDVIAEQFTSAYGLENVPAKIDTISALVEKWKGLTKDGAVTDDRDALAKLYWDQVFSKVDPATYATD</sequence>
<feature type="signal peptide" evidence="2">
    <location>
        <begin position="1"/>
        <end position="25"/>
    </location>
</feature>
<keyword evidence="1 2" id="KW-0732">Signal</keyword>
<dbReference type="CDD" id="cd13666">
    <property type="entry name" value="PBP2_TRAP_DctP_like_1"/>
    <property type="match status" value="1"/>
</dbReference>
<evidence type="ECO:0000313" key="4">
    <source>
        <dbReference type="Proteomes" id="UP001595528"/>
    </source>
</evidence>
<dbReference type="InterPro" id="IPR038404">
    <property type="entry name" value="TRAP_DctP_sf"/>
</dbReference>
<evidence type="ECO:0000256" key="2">
    <source>
        <dbReference type="SAM" id="SignalP"/>
    </source>
</evidence>
<dbReference type="EMBL" id="JBHRTR010000029">
    <property type="protein sequence ID" value="MFC3228963.1"/>
    <property type="molecule type" value="Genomic_DNA"/>
</dbReference>
<dbReference type="PANTHER" id="PTHR33376">
    <property type="match status" value="1"/>
</dbReference>
<dbReference type="Gene3D" id="3.40.190.170">
    <property type="entry name" value="Bacterial extracellular solute-binding protein, family 7"/>
    <property type="match status" value="1"/>
</dbReference>
<gene>
    <name evidence="3" type="ORF">ACFOGJ_17090</name>
</gene>
<evidence type="ECO:0000256" key="1">
    <source>
        <dbReference type="ARBA" id="ARBA00022729"/>
    </source>
</evidence>
<organism evidence="3 4">
    <name type="scientific">Marinibaculum pumilum</name>
    <dbReference type="NCBI Taxonomy" id="1766165"/>
    <lineage>
        <taxon>Bacteria</taxon>
        <taxon>Pseudomonadati</taxon>
        <taxon>Pseudomonadota</taxon>
        <taxon>Alphaproteobacteria</taxon>
        <taxon>Rhodospirillales</taxon>
        <taxon>Rhodospirillaceae</taxon>
        <taxon>Marinibaculum</taxon>
    </lineage>
</organism>
<dbReference type="InterPro" id="IPR018389">
    <property type="entry name" value="DctP_fam"/>
</dbReference>
<comment type="caution">
    <text evidence="3">The sequence shown here is derived from an EMBL/GenBank/DDBJ whole genome shotgun (WGS) entry which is preliminary data.</text>
</comment>
<dbReference type="NCBIfam" id="NF037995">
    <property type="entry name" value="TRAP_S1"/>
    <property type="match status" value="1"/>
</dbReference>
<proteinExistence type="predicted"/>
<evidence type="ECO:0000313" key="3">
    <source>
        <dbReference type="EMBL" id="MFC3228963.1"/>
    </source>
</evidence>
<dbReference type="SUPFAM" id="SSF53850">
    <property type="entry name" value="Periplasmic binding protein-like II"/>
    <property type="match status" value="1"/>
</dbReference>
<dbReference type="RefSeq" id="WP_379902643.1">
    <property type="nucleotide sequence ID" value="NZ_JBHRTR010000029.1"/>
</dbReference>
<keyword evidence="4" id="KW-1185">Reference proteome</keyword>
<protein>
    <submittedName>
        <fullName evidence="3">C4-dicarboxylate TRAP transporter substrate-binding protein</fullName>
    </submittedName>
</protein>
<dbReference type="Pfam" id="PF03480">
    <property type="entry name" value="DctP"/>
    <property type="match status" value="1"/>
</dbReference>
<feature type="chain" id="PRO_5045848668" evidence="2">
    <location>
        <begin position="26"/>
        <end position="383"/>
    </location>
</feature>
<dbReference type="Proteomes" id="UP001595528">
    <property type="component" value="Unassembled WGS sequence"/>
</dbReference>
<reference evidence="4" key="1">
    <citation type="journal article" date="2019" name="Int. J. Syst. Evol. Microbiol.">
        <title>The Global Catalogue of Microorganisms (GCM) 10K type strain sequencing project: providing services to taxonomists for standard genome sequencing and annotation.</title>
        <authorList>
            <consortium name="The Broad Institute Genomics Platform"/>
            <consortium name="The Broad Institute Genome Sequencing Center for Infectious Disease"/>
            <person name="Wu L."/>
            <person name="Ma J."/>
        </authorList>
    </citation>
    <scope>NUCLEOTIDE SEQUENCE [LARGE SCALE GENOMIC DNA]</scope>
    <source>
        <strain evidence="4">KCTC 42964</strain>
    </source>
</reference>
<name>A0ABV7L2W2_9PROT</name>
<accession>A0ABV7L2W2</accession>
<dbReference type="PANTHER" id="PTHR33376:SF5">
    <property type="entry name" value="EXTRACYTOPLASMIC SOLUTE RECEPTOR PROTEIN"/>
    <property type="match status" value="1"/>
</dbReference>